<keyword evidence="3" id="KW-0489">Methyltransferase</keyword>
<keyword evidence="3" id="KW-0808">Transferase</keyword>
<evidence type="ECO:0000259" key="2">
    <source>
        <dbReference type="Pfam" id="PF01035"/>
    </source>
</evidence>
<keyword evidence="1" id="KW-0227">DNA damage</keyword>
<dbReference type="EMBL" id="FOXQ01000006">
    <property type="protein sequence ID" value="SFQ19709.1"/>
    <property type="molecule type" value="Genomic_DNA"/>
</dbReference>
<reference evidence="3 4" key="1">
    <citation type="submission" date="2016-10" db="EMBL/GenBank/DDBJ databases">
        <authorList>
            <person name="de Groot N.N."/>
        </authorList>
    </citation>
    <scope>NUCLEOTIDE SEQUENCE [LARGE SCALE GENOMIC DNA]</scope>
    <source>
        <strain evidence="3 4">DSM 28286</strain>
    </source>
</reference>
<dbReference type="InterPro" id="IPR036388">
    <property type="entry name" value="WH-like_DNA-bd_sf"/>
</dbReference>
<organism evidence="3 4">
    <name type="scientific">Parafilimonas terrae</name>
    <dbReference type="NCBI Taxonomy" id="1465490"/>
    <lineage>
        <taxon>Bacteria</taxon>
        <taxon>Pseudomonadati</taxon>
        <taxon>Bacteroidota</taxon>
        <taxon>Chitinophagia</taxon>
        <taxon>Chitinophagales</taxon>
        <taxon>Chitinophagaceae</taxon>
        <taxon>Parafilimonas</taxon>
    </lineage>
</organism>
<keyword evidence="4" id="KW-1185">Reference proteome</keyword>
<name>A0A1I5WJ47_9BACT</name>
<dbReference type="GO" id="GO:0008168">
    <property type="term" value="F:methyltransferase activity"/>
    <property type="evidence" value="ECO:0007669"/>
    <property type="project" value="UniProtKB-KW"/>
</dbReference>
<dbReference type="OrthoDB" id="9132167at2"/>
<sequence>MADTKEHLKDLTNKHSFFEDVWDVARQIPKGRVTSYGAIANYLGTKMSARMVGWAMGACVNVKPKVPAHRVVNRVGLLSGKMHFGSPDEMQKRLEKEKIKVKDDKVVDFEKLFWDPAKELIL</sequence>
<dbReference type="GO" id="GO:0006281">
    <property type="term" value="P:DNA repair"/>
    <property type="evidence" value="ECO:0007669"/>
    <property type="project" value="InterPro"/>
</dbReference>
<evidence type="ECO:0000313" key="3">
    <source>
        <dbReference type="EMBL" id="SFQ19709.1"/>
    </source>
</evidence>
<dbReference type="Pfam" id="PF01035">
    <property type="entry name" value="DNA_binding_1"/>
    <property type="match status" value="1"/>
</dbReference>
<proteinExistence type="predicted"/>
<dbReference type="Gene3D" id="1.10.10.10">
    <property type="entry name" value="Winged helix-like DNA-binding domain superfamily/Winged helix DNA-binding domain"/>
    <property type="match status" value="1"/>
</dbReference>
<dbReference type="PANTHER" id="PTHR42942:SF1">
    <property type="entry name" value="ALKYLTRANSFERASE-LIKE PROTEIN 1"/>
    <property type="match status" value="1"/>
</dbReference>
<dbReference type="InterPro" id="IPR036217">
    <property type="entry name" value="MethylDNA_cys_MeTrfase_DNAb"/>
</dbReference>
<gene>
    <name evidence="3" type="ORF">SAMN05444277_106226</name>
</gene>
<dbReference type="AlphaFoldDB" id="A0A1I5WJ47"/>
<dbReference type="InterPro" id="IPR052520">
    <property type="entry name" value="ATL_DNA_repair"/>
</dbReference>
<evidence type="ECO:0000256" key="1">
    <source>
        <dbReference type="ARBA" id="ARBA00022763"/>
    </source>
</evidence>
<dbReference type="RefSeq" id="WP_090658614.1">
    <property type="nucleotide sequence ID" value="NZ_FOXQ01000006.1"/>
</dbReference>
<protein>
    <submittedName>
        <fullName evidence="3">Methylated-DNA-protein-cysteine methyltransferase related protein</fullName>
    </submittedName>
</protein>
<evidence type="ECO:0000313" key="4">
    <source>
        <dbReference type="Proteomes" id="UP000199031"/>
    </source>
</evidence>
<dbReference type="Proteomes" id="UP000199031">
    <property type="component" value="Unassembled WGS sequence"/>
</dbReference>
<dbReference type="CDD" id="cd06445">
    <property type="entry name" value="ATase"/>
    <property type="match status" value="1"/>
</dbReference>
<accession>A0A1I5WJ47</accession>
<dbReference type="SUPFAM" id="SSF46767">
    <property type="entry name" value="Methylated DNA-protein cysteine methyltransferase, C-terminal domain"/>
    <property type="match status" value="1"/>
</dbReference>
<dbReference type="InterPro" id="IPR014048">
    <property type="entry name" value="MethylDNA_cys_MeTrfase_DNA-bd"/>
</dbReference>
<dbReference type="PANTHER" id="PTHR42942">
    <property type="entry name" value="6-O-METHYLGUANINE DNA METHYLTRANSFERASE"/>
    <property type="match status" value="1"/>
</dbReference>
<feature type="domain" description="Methylated-DNA-[protein]-cysteine S-methyltransferase DNA binding" evidence="2">
    <location>
        <begin position="17"/>
        <end position="98"/>
    </location>
</feature>
<dbReference type="STRING" id="1465490.SAMN05444277_106226"/>
<dbReference type="GO" id="GO:0032259">
    <property type="term" value="P:methylation"/>
    <property type="evidence" value="ECO:0007669"/>
    <property type="project" value="UniProtKB-KW"/>
</dbReference>